<evidence type="ECO:0000313" key="1">
    <source>
        <dbReference type="EMBL" id="AWV87930.1"/>
    </source>
</evidence>
<evidence type="ECO:0000313" key="2">
    <source>
        <dbReference type="Proteomes" id="UP000249799"/>
    </source>
</evidence>
<dbReference type="Proteomes" id="UP000249799">
    <property type="component" value="Chromosome"/>
</dbReference>
<dbReference type="OrthoDB" id="5482830at2"/>
<dbReference type="EMBL" id="CP030032">
    <property type="protein sequence ID" value="AWV87930.1"/>
    <property type="molecule type" value="Genomic_DNA"/>
</dbReference>
<sequence>MAISLPVLSANAAEYTDLLDAADDFDDFDKDTYNPFDFNLEPSFQYDISSAKISREAPCVPNRADYAGQPGVMNNPRLVEGQGRCSTPEMVYNREMDYEYSQSTLNLALRAGLYKDLELRIDVPFVIGSSATLKYADGVDAANSSVDPSNDRVNADARNVFTRGNPNDVNLRELDGFSMYRYFDLANEGSTYERSGFADPTIGLAWAPFNDQRDDTKATLLIGMDYTMPIAPIKRADNDAVGQGQHMLHWKLASSRQFDWINPYFGLEYFLPLLASDSPMRKSYPGNQGQVIENAPMRGDITIGTEFIPFEDAETGARYAIDLRFTMGYVSEGRDYTPLFDHLANSQCNRKTLGDVMPQFDTNGNLTNPADVACAWIVQEPGNASPNAAYDLSTTSKSTPFQTDGLMTVEDYATFAGQLGVYLQPTEYFQIKALVALKHRQEHFLTNSRTGRDADDALEVTPDDTVDLTGPDAALERNPVYNATFDSSGNRFRVQEYNTWSFLVNAALQF</sequence>
<gene>
    <name evidence="1" type="ORF">DN745_00730</name>
</gene>
<accession>A0A2Z4FG70</accession>
<dbReference type="AlphaFoldDB" id="A0A2Z4FG70"/>
<dbReference type="KEGG" id="bsed:DN745_00730"/>
<name>A0A2Z4FG70_9DELT</name>
<proteinExistence type="predicted"/>
<keyword evidence="2" id="KW-1185">Reference proteome</keyword>
<reference evidence="1 2" key="1">
    <citation type="submission" date="2018-06" db="EMBL/GenBank/DDBJ databases">
        <title>Lujinxingia sediminis gen. nov. sp. nov., a new facultative anaerobic member of the class Deltaproteobacteria, and proposal of Lujinxingaceae fam. nov.</title>
        <authorList>
            <person name="Guo L.-Y."/>
            <person name="Li C.-M."/>
            <person name="Wang S."/>
            <person name="Du Z.-J."/>
        </authorList>
    </citation>
    <scope>NUCLEOTIDE SEQUENCE [LARGE SCALE GENOMIC DNA]</scope>
    <source>
        <strain evidence="1 2">FA350</strain>
    </source>
</reference>
<protein>
    <submittedName>
        <fullName evidence="1">Uncharacterized protein</fullName>
    </submittedName>
</protein>
<organism evidence="1 2">
    <name type="scientific">Bradymonas sediminis</name>
    <dbReference type="NCBI Taxonomy" id="1548548"/>
    <lineage>
        <taxon>Bacteria</taxon>
        <taxon>Deltaproteobacteria</taxon>
        <taxon>Bradymonadales</taxon>
        <taxon>Bradymonadaceae</taxon>
        <taxon>Bradymonas</taxon>
    </lineage>
</organism>